<evidence type="ECO:0000256" key="14">
    <source>
        <dbReference type="ARBA" id="ARBA00023136"/>
    </source>
</evidence>
<comment type="catalytic activity">
    <reaction evidence="1">
        <text>2 (2E,6E,10E)-geranylgeranyl diphosphate = 15-cis-phytoene + 2 diphosphate</text>
        <dbReference type="Rhea" id="RHEA:34475"/>
        <dbReference type="ChEBI" id="CHEBI:27787"/>
        <dbReference type="ChEBI" id="CHEBI:33019"/>
        <dbReference type="ChEBI" id="CHEBI:58756"/>
        <dbReference type="EC" id="2.5.1.32"/>
    </reaction>
</comment>
<feature type="transmembrane region" description="Helical" evidence="19">
    <location>
        <begin position="224"/>
        <end position="246"/>
    </location>
</feature>
<dbReference type="SFLD" id="SFLDG01212">
    <property type="entry name" value="Phytoene_synthase_like"/>
    <property type="match status" value="1"/>
</dbReference>
<dbReference type="PROSITE" id="PS01045">
    <property type="entry name" value="SQUALEN_PHYTOEN_SYN_2"/>
    <property type="match status" value="1"/>
</dbReference>
<dbReference type="CDD" id="cd00683">
    <property type="entry name" value="Trans_IPPS_HH"/>
    <property type="match status" value="1"/>
</dbReference>
<accession>A0A6G0YFD0</accession>
<evidence type="ECO:0000256" key="2">
    <source>
        <dbReference type="ARBA" id="ARBA00004141"/>
    </source>
</evidence>
<evidence type="ECO:0000256" key="18">
    <source>
        <dbReference type="ARBA" id="ARBA00029335"/>
    </source>
</evidence>
<comment type="similarity">
    <text evidence="5">In the N-terminal section; belongs to the lycopene beta-cyclase family.</text>
</comment>
<feature type="transmembrane region" description="Helical" evidence="19">
    <location>
        <begin position="126"/>
        <end position="146"/>
    </location>
</feature>
<dbReference type="EMBL" id="VUJU01004370">
    <property type="protein sequence ID" value="KAF0754587.1"/>
    <property type="molecule type" value="Genomic_DNA"/>
</dbReference>
<dbReference type="SFLD" id="SFLDG01018">
    <property type="entry name" value="Squalene/Phytoene_Synthase_Lik"/>
    <property type="match status" value="1"/>
</dbReference>
<dbReference type="SUPFAM" id="SSF48576">
    <property type="entry name" value="Terpenoid synthases"/>
    <property type="match status" value="1"/>
</dbReference>
<dbReference type="OrthoDB" id="6572830at2759"/>
<keyword evidence="14 19" id="KW-0472">Membrane</keyword>
<gene>
    <name evidence="20" type="ORF">FWK35_00031968</name>
</gene>
<keyword evidence="11 19" id="KW-0812">Transmembrane</keyword>
<evidence type="ECO:0000256" key="6">
    <source>
        <dbReference type="ARBA" id="ARBA00008406"/>
    </source>
</evidence>
<dbReference type="InterPro" id="IPR017825">
    <property type="entry name" value="Lycopene_cyclase_dom"/>
</dbReference>
<dbReference type="Gene3D" id="1.10.600.10">
    <property type="entry name" value="Farnesyl Diphosphate Synthase"/>
    <property type="match status" value="1"/>
</dbReference>
<dbReference type="AlphaFoldDB" id="A0A6G0YFD0"/>
<dbReference type="GO" id="GO:0051996">
    <property type="term" value="F:squalene synthase [NAD(P)H] activity"/>
    <property type="evidence" value="ECO:0007669"/>
    <property type="project" value="InterPro"/>
</dbReference>
<dbReference type="SFLD" id="SFLDS00005">
    <property type="entry name" value="Isoprenoid_Synthase_Type_I"/>
    <property type="match status" value="1"/>
</dbReference>
<dbReference type="GO" id="GO:0004311">
    <property type="term" value="F:geranylgeranyl diphosphate synthase activity"/>
    <property type="evidence" value="ECO:0007669"/>
    <property type="project" value="InterPro"/>
</dbReference>
<feature type="transmembrane region" description="Helical" evidence="19">
    <location>
        <begin position="78"/>
        <end position="106"/>
    </location>
</feature>
<keyword evidence="21" id="KW-1185">Reference proteome</keyword>
<evidence type="ECO:0000256" key="10">
    <source>
        <dbReference type="ARBA" id="ARBA00022679"/>
    </source>
</evidence>
<organism evidence="20 21">
    <name type="scientific">Aphis craccivora</name>
    <name type="common">Cowpea aphid</name>
    <dbReference type="NCBI Taxonomy" id="307492"/>
    <lineage>
        <taxon>Eukaryota</taxon>
        <taxon>Metazoa</taxon>
        <taxon>Ecdysozoa</taxon>
        <taxon>Arthropoda</taxon>
        <taxon>Hexapoda</taxon>
        <taxon>Insecta</taxon>
        <taxon>Pterygota</taxon>
        <taxon>Neoptera</taxon>
        <taxon>Paraneoptera</taxon>
        <taxon>Hemiptera</taxon>
        <taxon>Sternorrhyncha</taxon>
        <taxon>Aphidomorpha</taxon>
        <taxon>Aphidoidea</taxon>
        <taxon>Aphididae</taxon>
        <taxon>Aphidini</taxon>
        <taxon>Aphis</taxon>
        <taxon>Aphis</taxon>
    </lineage>
</organism>
<feature type="transmembrane region" description="Helical" evidence="19">
    <location>
        <begin position="21"/>
        <end position="39"/>
    </location>
</feature>
<dbReference type="InterPro" id="IPR033904">
    <property type="entry name" value="Trans_IPPS_HH"/>
</dbReference>
<dbReference type="GO" id="GO:0016020">
    <property type="term" value="C:membrane"/>
    <property type="evidence" value="ECO:0007669"/>
    <property type="project" value="UniProtKB-SubCell"/>
</dbReference>
<dbReference type="InterPro" id="IPR019845">
    <property type="entry name" value="Squalene/phytoene_synthase_CS"/>
</dbReference>
<comment type="similarity">
    <text evidence="6">In the C-terminal section; belongs to the phytoene/squalene synthase family.</text>
</comment>
<evidence type="ECO:0000256" key="8">
    <source>
        <dbReference type="ARBA" id="ARBA00012396"/>
    </source>
</evidence>
<evidence type="ECO:0000256" key="11">
    <source>
        <dbReference type="ARBA" id="ARBA00022692"/>
    </source>
</evidence>
<feature type="transmembrane region" description="Helical" evidence="19">
    <location>
        <begin position="185"/>
        <end position="203"/>
    </location>
</feature>
<comment type="subcellular location">
    <subcellularLocation>
        <location evidence="2">Membrane</location>
        <topology evidence="2">Multi-pass membrane protein</topology>
    </subcellularLocation>
</comment>
<evidence type="ECO:0000256" key="16">
    <source>
        <dbReference type="ARBA" id="ARBA00023268"/>
    </source>
</evidence>
<proteinExistence type="inferred from homology"/>
<evidence type="ECO:0000256" key="5">
    <source>
        <dbReference type="ARBA" id="ARBA00008247"/>
    </source>
</evidence>
<evidence type="ECO:0000256" key="3">
    <source>
        <dbReference type="ARBA" id="ARBA00005089"/>
    </source>
</evidence>
<dbReference type="InterPro" id="IPR044843">
    <property type="entry name" value="Trans_IPPS_bact-type"/>
</dbReference>
<evidence type="ECO:0000256" key="12">
    <source>
        <dbReference type="ARBA" id="ARBA00022746"/>
    </source>
</evidence>
<keyword evidence="15" id="KW-0413">Isomerase</keyword>
<evidence type="ECO:0000256" key="9">
    <source>
        <dbReference type="ARBA" id="ARBA00018909"/>
    </source>
</evidence>
<keyword evidence="16" id="KW-0511">Multifunctional enzyme</keyword>
<dbReference type="Pfam" id="PF00494">
    <property type="entry name" value="SQS_PSY"/>
    <property type="match status" value="1"/>
</dbReference>
<name>A0A6G0YFD0_APHCR</name>
<keyword evidence="12" id="KW-0125">Carotenoid biosynthesis</keyword>
<dbReference type="GO" id="GO:0016117">
    <property type="term" value="P:carotenoid biosynthetic process"/>
    <property type="evidence" value="ECO:0007669"/>
    <property type="project" value="UniProtKB-KW"/>
</dbReference>
<protein>
    <recommendedName>
        <fullName evidence="9">Bifunctional lycopene cyclase/phytoene synthase</fullName>
        <ecNumber evidence="8">2.5.1.32</ecNumber>
        <ecNumber evidence="7">5.5.1.19</ecNumber>
    </recommendedName>
</protein>
<evidence type="ECO:0000313" key="21">
    <source>
        <dbReference type="Proteomes" id="UP000478052"/>
    </source>
</evidence>
<evidence type="ECO:0000256" key="17">
    <source>
        <dbReference type="ARBA" id="ARBA00029313"/>
    </source>
</evidence>
<evidence type="ECO:0000256" key="7">
    <source>
        <dbReference type="ARBA" id="ARBA00012242"/>
    </source>
</evidence>
<evidence type="ECO:0000256" key="4">
    <source>
        <dbReference type="ARBA" id="ARBA00005172"/>
    </source>
</evidence>
<dbReference type="EC" id="2.5.1.32" evidence="8"/>
<keyword evidence="13 19" id="KW-1133">Transmembrane helix</keyword>
<dbReference type="GO" id="GO:0045436">
    <property type="term" value="F:lycopene beta cyclase activity"/>
    <property type="evidence" value="ECO:0007669"/>
    <property type="project" value="UniProtKB-ARBA"/>
</dbReference>
<keyword evidence="10" id="KW-0808">Transferase</keyword>
<dbReference type="Proteomes" id="UP000478052">
    <property type="component" value="Unassembled WGS sequence"/>
</dbReference>
<evidence type="ECO:0000256" key="13">
    <source>
        <dbReference type="ARBA" id="ARBA00022989"/>
    </source>
</evidence>
<comment type="pathway">
    <text evidence="3">Carotenoid biosynthesis; beta-carotene biosynthesis.</text>
</comment>
<feature type="transmembrane region" description="Helical" evidence="19">
    <location>
        <begin position="45"/>
        <end position="66"/>
    </location>
</feature>
<dbReference type="GO" id="GO:0016872">
    <property type="term" value="F:intramolecular lyase activity"/>
    <property type="evidence" value="ECO:0007669"/>
    <property type="project" value="InterPro"/>
</dbReference>
<comment type="pathway">
    <text evidence="4">Carotenoid biosynthesis; phytoene biosynthesis; all-trans-phytoene from geranylgeranyl diphosphate: step 1/1.</text>
</comment>
<dbReference type="UniPathway" id="UPA00802"/>
<evidence type="ECO:0000256" key="19">
    <source>
        <dbReference type="SAM" id="Phobius"/>
    </source>
</evidence>
<comment type="caution">
    <text evidence="20">The sequence shown here is derived from an EMBL/GenBank/DDBJ whole genome shotgun (WGS) entry which is preliminary data.</text>
</comment>
<comment type="catalytic activity">
    <reaction evidence="17">
        <text>gamma-carotene = all-trans-beta-carotene</text>
        <dbReference type="Rhea" id="RHEA:32239"/>
        <dbReference type="ChEBI" id="CHEBI:17579"/>
        <dbReference type="ChEBI" id="CHEBI:27740"/>
        <dbReference type="EC" id="5.5.1.19"/>
    </reaction>
</comment>
<dbReference type="InterPro" id="IPR002060">
    <property type="entry name" value="Squ/phyt_synthse"/>
</dbReference>
<evidence type="ECO:0000256" key="15">
    <source>
        <dbReference type="ARBA" id="ARBA00023235"/>
    </source>
</evidence>
<dbReference type="NCBIfam" id="TIGR03462">
    <property type="entry name" value="CarR_dom_SF"/>
    <property type="match status" value="2"/>
</dbReference>
<dbReference type="PANTHER" id="PTHR31480">
    <property type="entry name" value="BIFUNCTIONAL LYCOPENE CYCLASE/PHYTOENE SYNTHASE"/>
    <property type="match status" value="1"/>
</dbReference>
<sequence length="628" mass="72222">MSLFYQSLTIPKMLTYIDVHLIYTLPIIAVLASITWPFISRLELFKISFVCTMAFIYTTPWDNYIIFHNAWMYKPKNILAVIGYVPVEEYMFFVIQTVMTSLWALICTRWCPACFNFNYNKTSYTLIRWIPILALALTAIKGYNIAVPGTDTFYLGCILWWSCPVIMFLWYGAGNYFVKKSTSSALAVIVPTLYLCWVDRIALKDDVWHINEKTSLKIFVSDDLPFEECLFFLITNVIIVLGSMAFDKSHGLADTYTFDFPLRYSTSWKYNSQQMRAFVTAECDMSPSPVNDIRHCLNVLKTASKSFDVASLVFPAGKLYTIFPTGVRLHLIILYAFCRVTDDMIDSEPNVGVKKQKLTLIERFIGELFADRSADYDVKPSTPRKPEIDWQRYRKELTDEELSCFRAISRISFYLPRKPFYELLDGYRWDVEGKVVQNESDLMLYSSYVAGSVGTLCVYVMMHKSGVNIDDEARNDFVIRKAQQMGQVLQIVNISRDIVTDSETLGRCYVPAEYMDDAAADLKVLCADRKPWTLGSDKLKTYAARMIGLANRHQLESLEGIRYLPYEVRGPVLVATDIYRGVACAVQASPTYPRRASLNKWDKILVGINSLYVKSLRYFFQAERCKQC</sequence>
<dbReference type="UniPathway" id="UPA00799">
    <property type="reaction ID" value="UER00773"/>
</dbReference>
<dbReference type="EC" id="5.5.1.19" evidence="7"/>
<feature type="transmembrane region" description="Helical" evidence="19">
    <location>
        <begin position="153"/>
        <end position="173"/>
    </location>
</feature>
<comment type="catalytic activity">
    <reaction evidence="18">
        <text>all-trans-lycopene = gamma-carotene</text>
        <dbReference type="Rhea" id="RHEA:32219"/>
        <dbReference type="ChEBI" id="CHEBI:15948"/>
        <dbReference type="ChEBI" id="CHEBI:27740"/>
        <dbReference type="EC" id="5.5.1.19"/>
    </reaction>
</comment>
<dbReference type="InterPro" id="IPR008949">
    <property type="entry name" value="Isoprenoid_synthase_dom_sf"/>
</dbReference>
<evidence type="ECO:0000313" key="20">
    <source>
        <dbReference type="EMBL" id="KAF0754587.1"/>
    </source>
</evidence>
<evidence type="ECO:0000256" key="1">
    <source>
        <dbReference type="ARBA" id="ARBA00001805"/>
    </source>
</evidence>
<reference evidence="20 21" key="1">
    <citation type="submission" date="2019-08" db="EMBL/GenBank/DDBJ databases">
        <title>Whole genome of Aphis craccivora.</title>
        <authorList>
            <person name="Voronova N.V."/>
            <person name="Shulinski R.S."/>
            <person name="Bandarenka Y.V."/>
            <person name="Zhorov D.G."/>
            <person name="Warner D."/>
        </authorList>
    </citation>
    <scope>NUCLEOTIDE SEQUENCE [LARGE SCALE GENOMIC DNA]</scope>
    <source>
        <strain evidence="20">180601</strain>
        <tissue evidence="20">Whole Body</tissue>
    </source>
</reference>